<gene>
    <name evidence="7" type="primary">tmk</name>
    <name evidence="9" type="ORF">SAMN05446037_100625</name>
</gene>
<dbReference type="GO" id="GO:0006235">
    <property type="term" value="P:dTTP biosynthetic process"/>
    <property type="evidence" value="ECO:0007669"/>
    <property type="project" value="UniProtKB-UniRule"/>
</dbReference>
<dbReference type="Proteomes" id="UP000198304">
    <property type="component" value="Unassembled WGS sequence"/>
</dbReference>
<comment type="catalytic activity">
    <reaction evidence="7">
        <text>dTMP + ATP = dTDP + ADP</text>
        <dbReference type="Rhea" id="RHEA:13517"/>
        <dbReference type="ChEBI" id="CHEBI:30616"/>
        <dbReference type="ChEBI" id="CHEBI:58369"/>
        <dbReference type="ChEBI" id="CHEBI:63528"/>
        <dbReference type="ChEBI" id="CHEBI:456216"/>
        <dbReference type="EC" id="2.7.4.9"/>
    </reaction>
</comment>
<evidence type="ECO:0000256" key="4">
    <source>
        <dbReference type="ARBA" id="ARBA00022741"/>
    </source>
</evidence>
<dbReference type="SUPFAM" id="SSF52540">
    <property type="entry name" value="P-loop containing nucleoside triphosphate hydrolases"/>
    <property type="match status" value="1"/>
</dbReference>
<organism evidence="9 10">
    <name type="scientific">Anaerovirgula multivorans</name>
    <dbReference type="NCBI Taxonomy" id="312168"/>
    <lineage>
        <taxon>Bacteria</taxon>
        <taxon>Bacillati</taxon>
        <taxon>Bacillota</taxon>
        <taxon>Clostridia</taxon>
        <taxon>Peptostreptococcales</taxon>
        <taxon>Natronincolaceae</taxon>
        <taxon>Anaerovirgula</taxon>
    </lineage>
</organism>
<evidence type="ECO:0000256" key="5">
    <source>
        <dbReference type="ARBA" id="ARBA00022777"/>
    </source>
</evidence>
<dbReference type="GO" id="GO:0006227">
    <property type="term" value="P:dUDP biosynthetic process"/>
    <property type="evidence" value="ECO:0007669"/>
    <property type="project" value="TreeGrafter"/>
</dbReference>
<proteinExistence type="inferred from homology"/>
<evidence type="ECO:0000256" key="3">
    <source>
        <dbReference type="ARBA" id="ARBA00022727"/>
    </source>
</evidence>
<keyword evidence="4 7" id="KW-0547">Nucleotide-binding</keyword>
<dbReference type="EC" id="2.7.4.9" evidence="7"/>
<dbReference type="GO" id="GO:0005524">
    <property type="term" value="F:ATP binding"/>
    <property type="evidence" value="ECO:0007669"/>
    <property type="project" value="UniProtKB-UniRule"/>
</dbReference>
<evidence type="ECO:0000313" key="9">
    <source>
        <dbReference type="EMBL" id="SNS20757.1"/>
    </source>
</evidence>
<dbReference type="PANTHER" id="PTHR10344:SF1">
    <property type="entry name" value="THYMIDYLATE KINASE"/>
    <property type="match status" value="1"/>
</dbReference>
<evidence type="ECO:0000256" key="7">
    <source>
        <dbReference type="HAMAP-Rule" id="MF_00165"/>
    </source>
</evidence>
<dbReference type="EMBL" id="FZOJ01000006">
    <property type="protein sequence ID" value="SNS20757.1"/>
    <property type="molecule type" value="Genomic_DNA"/>
</dbReference>
<comment type="similarity">
    <text evidence="1 7">Belongs to the thymidylate kinase family.</text>
</comment>
<dbReference type="Gene3D" id="3.40.50.300">
    <property type="entry name" value="P-loop containing nucleotide triphosphate hydrolases"/>
    <property type="match status" value="1"/>
</dbReference>
<dbReference type="OrthoDB" id="9774907at2"/>
<evidence type="ECO:0000259" key="8">
    <source>
        <dbReference type="Pfam" id="PF02223"/>
    </source>
</evidence>
<accession>A0A239CKS2</accession>
<dbReference type="InterPro" id="IPR018094">
    <property type="entry name" value="Thymidylate_kinase"/>
</dbReference>
<comment type="caution">
    <text evidence="7">Lacks conserved residue(s) required for the propagation of feature annotation.</text>
</comment>
<comment type="function">
    <text evidence="7">Phosphorylation of dTMP to form dTDP in both de novo and salvage pathways of dTTP synthesis.</text>
</comment>
<dbReference type="InterPro" id="IPR027417">
    <property type="entry name" value="P-loop_NTPase"/>
</dbReference>
<evidence type="ECO:0000256" key="2">
    <source>
        <dbReference type="ARBA" id="ARBA00022679"/>
    </source>
</evidence>
<dbReference type="InterPro" id="IPR039430">
    <property type="entry name" value="Thymidylate_kin-like_dom"/>
</dbReference>
<dbReference type="GO" id="GO:0005737">
    <property type="term" value="C:cytoplasm"/>
    <property type="evidence" value="ECO:0007669"/>
    <property type="project" value="TreeGrafter"/>
</dbReference>
<evidence type="ECO:0000256" key="1">
    <source>
        <dbReference type="ARBA" id="ARBA00009776"/>
    </source>
</evidence>
<dbReference type="GO" id="GO:0006233">
    <property type="term" value="P:dTDP biosynthetic process"/>
    <property type="evidence" value="ECO:0007669"/>
    <property type="project" value="InterPro"/>
</dbReference>
<reference evidence="9 10" key="1">
    <citation type="submission" date="2017-06" db="EMBL/GenBank/DDBJ databases">
        <authorList>
            <person name="Kim H.J."/>
            <person name="Triplett B.A."/>
        </authorList>
    </citation>
    <scope>NUCLEOTIDE SEQUENCE [LARGE SCALE GENOMIC DNA]</scope>
    <source>
        <strain evidence="9 10">SCA</strain>
    </source>
</reference>
<keyword evidence="3 7" id="KW-0545">Nucleotide biosynthesis</keyword>
<name>A0A239CKS2_9FIRM</name>
<evidence type="ECO:0000313" key="10">
    <source>
        <dbReference type="Proteomes" id="UP000198304"/>
    </source>
</evidence>
<dbReference type="PANTHER" id="PTHR10344">
    <property type="entry name" value="THYMIDYLATE KINASE"/>
    <property type="match status" value="1"/>
</dbReference>
<dbReference type="CDD" id="cd01672">
    <property type="entry name" value="TMPK"/>
    <property type="match status" value="1"/>
</dbReference>
<keyword evidence="6 7" id="KW-0067">ATP-binding</keyword>
<feature type="domain" description="Thymidylate kinase-like" evidence="8">
    <location>
        <begin position="6"/>
        <end position="183"/>
    </location>
</feature>
<keyword evidence="2 7" id="KW-0808">Transferase</keyword>
<evidence type="ECO:0000256" key="6">
    <source>
        <dbReference type="ARBA" id="ARBA00022840"/>
    </source>
</evidence>
<dbReference type="Pfam" id="PF02223">
    <property type="entry name" value="Thymidylate_kin"/>
    <property type="match status" value="1"/>
</dbReference>
<dbReference type="AlphaFoldDB" id="A0A239CKS2"/>
<dbReference type="RefSeq" id="WP_089282281.1">
    <property type="nucleotide sequence ID" value="NZ_FZOJ01000006.1"/>
</dbReference>
<dbReference type="GO" id="GO:0004798">
    <property type="term" value="F:dTMP kinase activity"/>
    <property type="evidence" value="ECO:0007669"/>
    <property type="project" value="UniProtKB-UniRule"/>
</dbReference>
<dbReference type="NCBIfam" id="TIGR00041">
    <property type="entry name" value="DTMP_kinase"/>
    <property type="match status" value="1"/>
</dbReference>
<sequence length="193" mass="22153">MITVCIEGIDFSGKSTQCALLEEHLRGTGKKVKVVHFPRYETPVGALIKQWLAGEVDLTDNAAHLLYEADRYDFIKELEEYEKELDYLILDRFTLSNLAYMTGKGIDTQLLADLQKGLTSPDVTFVLDLPLHVYIQRSKDADRLERDFEYTNRVRKAYKLFSNDSTFLLDASKASPEQLNESIVNFIELYVTE</sequence>
<dbReference type="HAMAP" id="MF_00165">
    <property type="entry name" value="Thymidylate_kinase"/>
    <property type="match status" value="1"/>
</dbReference>
<protein>
    <recommendedName>
        <fullName evidence="7">Thymidylate kinase</fullName>
        <ecNumber evidence="7">2.7.4.9</ecNumber>
    </recommendedName>
    <alternativeName>
        <fullName evidence="7">dTMP kinase</fullName>
    </alternativeName>
</protein>
<keyword evidence="10" id="KW-1185">Reference proteome</keyword>
<keyword evidence="5 7" id="KW-0418">Kinase</keyword>